<proteinExistence type="predicted"/>
<gene>
    <name evidence="3" type="ORF">GCM10025875_03250</name>
</gene>
<protein>
    <recommendedName>
        <fullName evidence="5">Repeat domain-containing protein</fullName>
    </recommendedName>
</protein>
<evidence type="ECO:0000256" key="1">
    <source>
        <dbReference type="SAM" id="MobiDB-lite"/>
    </source>
</evidence>
<feature type="signal peptide" evidence="2">
    <location>
        <begin position="1"/>
        <end position="27"/>
    </location>
</feature>
<evidence type="ECO:0000313" key="3">
    <source>
        <dbReference type="EMBL" id="GMA30333.1"/>
    </source>
</evidence>
<feature type="compositionally biased region" description="Low complexity" evidence="1">
    <location>
        <begin position="32"/>
        <end position="59"/>
    </location>
</feature>
<evidence type="ECO:0008006" key="5">
    <source>
        <dbReference type="Google" id="ProtNLM"/>
    </source>
</evidence>
<comment type="caution">
    <text evidence="3">The sequence shown here is derived from an EMBL/GenBank/DDBJ whole genome shotgun (WGS) entry which is preliminary data.</text>
</comment>
<keyword evidence="4" id="KW-1185">Reference proteome</keyword>
<feature type="chain" id="PRO_5041430693" description="Repeat domain-containing protein" evidence="2">
    <location>
        <begin position="28"/>
        <end position="327"/>
    </location>
</feature>
<evidence type="ECO:0000256" key="2">
    <source>
        <dbReference type="SAM" id="SignalP"/>
    </source>
</evidence>
<dbReference type="RefSeq" id="WP_284248918.1">
    <property type="nucleotide sequence ID" value="NZ_BSUM01000001.1"/>
</dbReference>
<organism evidence="3 4">
    <name type="scientific">Litorihabitans aurantiacus</name>
    <dbReference type="NCBI Taxonomy" id="1930061"/>
    <lineage>
        <taxon>Bacteria</taxon>
        <taxon>Bacillati</taxon>
        <taxon>Actinomycetota</taxon>
        <taxon>Actinomycetes</taxon>
        <taxon>Micrococcales</taxon>
        <taxon>Beutenbergiaceae</taxon>
        <taxon>Litorihabitans</taxon>
    </lineage>
</organism>
<keyword evidence="2" id="KW-0732">Signal</keyword>
<reference evidence="3" key="1">
    <citation type="journal article" date="2014" name="Int. J. Syst. Evol. Microbiol.">
        <title>Complete genome sequence of Corynebacterium casei LMG S-19264T (=DSM 44701T), isolated from a smear-ripened cheese.</title>
        <authorList>
            <consortium name="US DOE Joint Genome Institute (JGI-PGF)"/>
            <person name="Walter F."/>
            <person name="Albersmeier A."/>
            <person name="Kalinowski J."/>
            <person name="Ruckert C."/>
        </authorList>
    </citation>
    <scope>NUCLEOTIDE SEQUENCE</scope>
    <source>
        <strain evidence="3">NBRC 112290</strain>
    </source>
</reference>
<reference evidence="3" key="2">
    <citation type="submission" date="2023-02" db="EMBL/GenBank/DDBJ databases">
        <authorList>
            <person name="Sun Q."/>
            <person name="Mori K."/>
        </authorList>
    </citation>
    <scope>NUCLEOTIDE SEQUENCE</scope>
    <source>
        <strain evidence="3">NBRC 112290</strain>
    </source>
</reference>
<dbReference type="EMBL" id="BSUM01000001">
    <property type="protein sequence ID" value="GMA30333.1"/>
    <property type="molecule type" value="Genomic_DNA"/>
</dbReference>
<accession>A0AA37UGR8</accession>
<dbReference type="Proteomes" id="UP001157161">
    <property type="component" value="Unassembled WGS sequence"/>
</dbReference>
<sequence length="327" mass="32903">MSSTRTTTAARTAVLAATAALTLGACSGGEGDATASPTETPTETVTETETAEPTGTTEPADTDDSPSPSPTASEEPAAFDPAAVDLASATWTVASAGWTDAPQDVTLAGGTAPITMNDWEGQVELVGEPLLVDLDGDGAQDVVAALAFSAGGGPGGDVLEVVTTNYYAWHNTGDDLVQVPFALESSGECADGEPTFTPSASGTGVDIDQLRLRSESACAEGPTVPVQRTVVLEQDADGVAWPVQTAPHSAWGGDCPALRGPSSETVDGVVAPGIDTPVAPDNAAVGLQESYLDIAVPGWRVSGWLEASADPIEAYSCGWGQPDASAG</sequence>
<evidence type="ECO:0000313" key="4">
    <source>
        <dbReference type="Proteomes" id="UP001157161"/>
    </source>
</evidence>
<name>A0AA37UGR8_9MICO</name>
<dbReference type="PROSITE" id="PS51257">
    <property type="entry name" value="PROKAR_LIPOPROTEIN"/>
    <property type="match status" value="1"/>
</dbReference>
<feature type="region of interest" description="Disordered" evidence="1">
    <location>
        <begin position="25"/>
        <end position="77"/>
    </location>
</feature>
<dbReference type="AlphaFoldDB" id="A0AA37UGR8"/>